<dbReference type="SUPFAM" id="SSF64288">
    <property type="entry name" value="Chorismate lyase-like"/>
    <property type="match status" value="1"/>
</dbReference>
<dbReference type="GO" id="GO:0003700">
    <property type="term" value="F:DNA-binding transcription factor activity"/>
    <property type="evidence" value="ECO:0007669"/>
    <property type="project" value="InterPro"/>
</dbReference>
<reference evidence="5 6" key="3">
    <citation type="journal article" date="2011" name="Nat. Chem. Biol.">
        <title>Reveromycin A biosynthesis uses RevG and RevJ for stereospecific spiroacetal formation.</title>
        <authorList>
            <person name="Takahashi S."/>
            <person name="Toyoda A."/>
            <person name="Sekiyama Y."/>
            <person name="Takagi H."/>
            <person name="Nogawa T."/>
            <person name="Uramoto M."/>
            <person name="Suzuki R."/>
            <person name="Koshino H."/>
            <person name="Kumano T."/>
            <person name="Panthee S."/>
            <person name="Dairi T."/>
            <person name="Ishikawa J."/>
            <person name="Ikeda H."/>
            <person name="Sakaki Y."/>
            <person name="Osada H."/>
        </authorList>
    </citation>
    <scope>NUCLEOTIDE SEQUENCE [LARGE SCALE GENOMIC DNA]</scope>
    <source>
        <strain evidence="5 6">SN-593</strain>
    </source>
</reference>
<evidence type="ECO:0000259" key="4">
    <source>
        <dbReference type="PROSITE" id="PS50949"/>
    </source>
</evidence>
<reference evidence="5 6" key="1">
    <citation type="journal article" date="2010" name="J. Bacteriol.">
        <title>Biochemical characterization of a novel indole prenyltransferase from Streptomyces sp. SN-593.</title>
        <authorList>
            <person name="Takahashi S."/>
            <person name="Takagi H."/>
            <person name="Toyoda A."/>
            <person name="Uramoto M."/>
            <person name="Nogawa T."/>
            <person name="Ueki M."/>
            <person name="Sakaki Y."/>
            <person name="Osada H."/>
        </authorList>
    </citation>
    <scope>NUCLEOTIDE SEQUENCE [LARGE SCALE GENOMIC DNA]</scope>
    <source>
        <strain evidence="5 6">SN-593</strain>
    </source>
</reference>
<dbReference type="CDD" id="cd07377">
    <property type="entry name" value="WHTH_GntR"/>
    <property type="match status" value="1"/>
</dbReference>
<dbReference type="Gene3D" id="1.10.10.10">
    <property type="entry name" value="Winged helix-like DNA-binding domain superfamily/Winged helix DNA-binding domain"/>
    <property type="match status" value="1"/>
</dbReference>
<dbReference type="PRINTS" id="PR00035">
    <property type="entry name" value="HTHGNTR"/>
</dbReference>
<dbReference type="PANTHER" id="PTHR44846">
    <property type="entry name" value="MANNOSYL-D-GLYCERATE TRANSPORT/METABOLISM SYSTEM REPRESSOR MNGR-RELATED"/>
    <property type="match status" value="1"/>
</dbReference>
<dbReference type="AlphaFoldDB" id="A0A7U3V0X3"/>
<reference evidence="5 6" key="2">
    <citation type="journal article" date="2011" name="J. Antibiot.">
        <title>Furaquinocins I and J: novel polyketide isoprenoid hybrid compounds from Streptomyces reveromyceticus SN-593.</title>
        <authorList>
            <person name="Panthee S."/>
            <person name="Takahashi S."/>
            <person name="Takagi H."/>
            <person name="Nogawa T."/>
            <person name="Oowada E."/>
            <person name="Uramoto M."/>
            <person name="Osada H."/>
        </authorList>
    </citation>
    <scope>NUCLEOTIDE SEQUENCE [LARGE SCALE GENOMIC DNA]</scope>
    <source>
        <strain evidence="5 6">SN-593</strain>
    </source>
</reference>
<evidence type="ECO:0000256" key="1">
    <source>
        <dbReference type="ARBA" id="ARBA00023015"/>
    </source>
</evidence>
<dbReference type="InterPro" id="IPR028978">
    <property type="entry name" value="Chorismate_lyase_/UTRA_dom_sf"/>
</dbReference>
<evidence type="ECO:0000256" key="2">
    <source>
        <dbReference type="ARBA" id="ARBA00023125"/>
    </source>
</evidence>
<dbReference type="EMBL" id="AP018365">
    <property type="protein sequence ID" value="BBB02212.1"/>
    <property type="molecule type" value="Genomic_DNA"/>
</dbReference>
<evidence type="ECO:0000313" key="6">
    <source>
        <dbReference type="Proteomes" id="UP000595703"/>
    </source>
</evidence>
<keyword evidence="2" id="KW-0238">DNA-binding</keyword>
<dbReference type="Pfam" id="PF07702">
    <property type="entry name" value="UTRA"/>
    <property type="match status" value="1"/>
</dbReference>
<evidence type="ECO:0000313" key="5">
    <source>
        <dbReference type="EMBL" id="BBB02212.1"/>
    </source>
</evidence>
<dbReference type="SUPFAM" id="SSF46785">
    <property type="entry name" value="Winged helix' DNA-binding domain"/>
    <property type="match status" value="1"/>
</dbReference>
<proteinExistence type="predicted"/>
<dbReference type="InterPro" id="IPR011663">
    <property type="entry name" value="UTRA"/>
</dbReference>
<accession>A0A7U3V0X3</accession>
<dbReference type="Proteomes" id="UP000595703">
    <property type="component" value="Chromosome"/>
</dbReference>
<dbReference type="Gene3D" id="3.40.1410.10">
    <property type="entry name" value="Chorismate lyase-like"/>
    <property type="match status" value="1"/>
</dbReference>
<protein>
    <submittedName>
        <fullName evidence="5">Putative GntR family transcriptional regulator</fullName>
    </submittedName>
</protein>
<dbReference type="SMART" id="SM00345">
    <property type="entry name" value="HTH_GNTR"/>
    <property type="match status" value="1"/>
</dbReference>
<dbReference type="InterPro" id="IPR036388">
    <property type="entry name" value="WH-like_DNA-bd_sf"/>
</dbReference>
<dbReference type="InterPro" id="IPR000524">
    <property type="entry name" value="Tscrpt_reg_HTH_GntR"/>
</dbReference>
<sequence length="264" mass="28304">MPAAVPVPAAVLPGPAPTPATALAGGYPEPLWMQAKAALEHRIAVGEVKPGSRLPPERELCRMLGISRVTLRKALTALVEDGVLRAAQGRGWYVAAVERKEWPNTLESFSETARRMGLVATSEVLRRETGPASFDEAEAFQIAPGTPLYRLERVRMLDGVPIAVDRSLLPADVAAGFDAVDFTACSLYDTIAAAGFELAQADTTIEARPADAALAGHLAIAAGTPVLDMRQIVRDRAQRPLLSSSIRYAGDRYRLRTSFMRSSG</sequence>
<dbReference type="GO" id="GO:0003677">
    <property type="term" value="F:DNA binding"/>
    <property type="evidence" value="ECO:0007669"/>
    <property type="project" value="UniProtKB-KW"/>
</dbReference>
<dbReference type="InterPro" id="IPR050679">
    <property type="entry name" value="Bact_HTH_transcr_reg"/>
</dbReference>
<dbReference type="KEGG" id="arev:RVR_9978"/>
<keyword evidence="3" id="KW-0804">Transcription</keyword>
<reference evidence="5 6" key="4">
    <citation type="journal article" date="2020" name="Sci. Rep.">
        <title>beta-carboline chemical signals induce reveromycin production through a LuxR family regulator in Streptomyces sp. SN-593.</title>
        <authorList>
            <person name="Panthee S."/>
            <person name="Kito N."/>
            <person name="Hayashi T."/>
            <person name="Shimizu T."/>
            <person name="Ishikawa J."/>
            <person name="Hamamoto H."/>
            <person name="Osada H."/>
            <person name="Takahashi S."/>
        </authorList>
    </citation>
    <scope>NUCLEOTIDE SEQUENCE [LARGE SCALE GENOMIC DNA]</scope>
    <source>
        <strain evidence="5 6">SN-593</strain>
    </source>
</reference>
<dbReference type="Pfam" id="PF00392">
    <property type="entry name" value="GntR"/>
    <property type="match status" value="1"/>
</dbReference>
<keyword evidence="6" id="KW-1185">Reference proteome</keyword>
<dbReference type="SMART" id="SM00866">
    <property type="entry name" value="UTRA"/>
    <property type="match status" value="1"/>
</dbReference>
<feature type="domain" description="HTH gntR-type" evidence="4">
    <location>
        <begin position="29"/>
        <end position="97"/>
    </location>
</feature>
<gene>
    <name evidence="5" type="ORF">RVR_9978</name>
</gene>
<evidence type="ECO:0000256" key="3">
    <source>
        <dbReference type="ARBA" id="ARBA00023163"/>
    </source>
</evidence>
<organism evidence="5 6">
    <name type="scientific">Actinacidiphila reveromycinica</name>
    <dbReference type="NCBI Taxonomy" id="659352"/>
    <lineage>
        <taxon>Bacteria</taxon>
        <taxon>Bacillati</taxon>
        <taxon>Actinomycetota</taxon>
        <taxon>Actinomycetes</taxon>
        <taxon>Kitasatosporales</taxon>
        <taxon>Streptomycetaceae</taxon>
        <taxon>Actinacidiphila</taxon>
    </lineage>
</organism>
<dbReference type="InterPro" id="IPR036390">
    <property type="entry name" value="WH_DNA-bd_sf"/>
</dbReference>
<dbReference type="PROSITE" id="PS50949">
    <property type="entry name" value="HTH_GNTR"/>
    <property type="match status" value="1"/>
</dbReference>
<keyword evidence="1" id="KW-0805">Transcription regulation</keyword>
<name>A0A7U3V0X3_9ACTN</name>